<accession>A0A263BY89</accession>
<dbReference type="RefSeq" id="WP_094920519.1">
    <property type="nucleotide sequence ID" value="NZ_NPIA01000001.1"/>
</dbReference>
<keyword evidence="2" id="KW-1185">Reference proteome</keyword>
<reference evidence="2" key="1">
    <citation type="submission" date="2017-08" db="EMBL/GenBank/DDBJ databases">
        <authorList>
            <person name="Huang Z."/>
        </authorList>
    </citation>
    <scope>NUCLEOTIDE SEQUENCE [LARGE SCALE GENOMIC DNA]</scope>
    <source>
        <strain evidence="2">SA5d-4</strain>
    </source>
</reference>
<dbReference type="EMBL" id="NPIA01000001">
    <property type="protein sequence ID" value="OZM58126.1"/>
    <property type="molecule type" value="Genomic_DNA"/>
</dbReference>
<reference evidence="1 2" key="2">
    <citation type="submission" date="2017-09" db="EMBL/GenBank/DDBJ databases">
        <title>Bacillus patelloidae sp. nov., isolated from the intestinal tract of a marine limpet.</title>
        <authorList>
            <person name="Liu R."/>
            <person name="Dong C."/>
            <person name="Shao Z."/>
        </authorList>
    </citation>
    <scope>NUCLEOTIDE SEQUENCE [LARGE SCALE GENOMIC DNA]</scope>
    <source>
        <strain evidence="1 2">SA5d-4</strain>
    </source>
</reference>
<gene>
    <name evidence="1" type="ORF">CIB95_00670</name>
</gene>
<evidence type="ECO:0000313" key="1">
    <source>
        <dbReference type="EMBL" id="OZM58126.1"/>
    </source>
</evidence>
<comment type="caution">
    <text evidence="1">The sequence shown here is derived from an EMBL/GenBank/DDBJ whole genome shotgun (WGS) entry which is preliminary data.</text>
</comment>
<sequence length="83" mass="9284">MAICPLCNQLESANYSCKKCSSFLIDGGRLMDYFDDYSAYLDIDGMKQFDGIQSDGQKNLCPHMFYCSLCGSSEVKLISEAVR</sequence>
<dbReference type="AlphaFoldDB" id="A0A263BY89"/>
<protein>
    <submittedName>
        <fullName evidence="1">Uncharacterized protein</fullName>
    </submittedName>
</protein>
<proteinExistence type="predicted"/>
<dbReference type="Proteomes" id="UP000217083">
    <property type="component" value="Unassembled WGS sequence"/>
</dbReference>
<name>A0A263BY89_9BACI</name>
<organism evidence="1 2">
    <name type="scientific">Lottiidibacillus patelloidae</name>
    <dbReference type="NCBI Taxonomy" id="2670334"/>
    <lineage>
        <taxon>Bacteria</taxon>
        <taxon>Bacillati</taxon>
        <taxon>Bacillota</taxon>
        <taxon>Bacilli</taxon>
        <taxon>Bacillales</taxon>
        <taxon>Bacillaceae</taxon>
        <taxon>Lottiidibacillus</taxon>
    </lineage>
</organism>
<evidence type="ECO:0000313" key="2">
    <source>
        <dbReference type="Proteomes" id="UP000217083"/>
    </source>
</evidence>